<sequence>YSEKEPKGLSLFVDDEEDEEGDEEEEDEGVEEEEEPHSCPSCRDSSRHSCPSFTAERLRGYRRTVPCTESPSAASLPPALAEAQAKLSNSRERVSRVLSQSSHQSGELSSSAAGSRLEKHFAAFCHTSPAPRPESPPETRKSRYRGKRPKVELAEQSELHSGVCLDGAAIARDLKVLAAGEGYKSQNPTTLRPHSRRSEENEKTRATHSTTGNKRRSPSRREGEKRT</sequence>
<proteinExistence type="predicted"/>
<reference evidence="2" key="1">
    <citation type="submission" date="2014-11" db="EMBL/GenBank/DDBJ databases">
        <authorList>
            <person name="Otto D Thomas"/>
            <person name="Naeem Raeece"/>
        </authorList>
    </citation>
    <scope>NUCLEOTIDE SEQUENCE</scope>
</reference>
<gene>
    <name evidence="2" type="ORF">Cvel_9732</name>
</gene>
<dbReference type="VEuPathDB" id="CryptoDB:Cvel_9732"/>
<evidence type="ECO:0000256" key="1">
    <source>
        <dbReference type="SAM" id="MobiDB-lite"/>
    </source>
</evidence>
<protein>
    <submittedName>
        <fullName evidence="2">Uncharacterized protein</fullName>
    </submittedName>
</protein>
<feature type="compositionally biased region" description="Basic and acidic residues" evidence="1">
    <location>
        <begin position="196"/>
        <end position="205"/>
    </location>
</feature>
<name>A0A0G4HZG7_9ALVE</name>
<feature type="region of interest" description="Disordered" evidence="1">
    <location>
        <begin position="1"/>
        <end position="158"/>
    </location>
</feature>
<dbReference type="AlphaFoldDB" id="A0A0G4HZG7"/>
<evidence type="ECO:0000313" key="2">
    <source>
        <dbReference type="EMBL" id="CEM49974.1"/>
    </source>
</evidence>
<feature type="region of interest" description="Disordered" evidence="1">
    <location>
        <begin position="180"/>
        <end position="227"/>
    </location>
</feature>
<dbReference type="EMBL" id="CDMZ01004512">
    <property type="protein sequence ID" value="CEM49974.1"/>
    <property type="molecule type" value="Genomic_DNA"/>
</dbReference>
<accession>A0A0G4HZG7</accession>
<feature type="compositionally biased region" description="Acidic residues" evidence="1">
    <location>
        <begin position="13"/>
        <end position="35"/>
    </location>
</feature>
<organism evidence="2">
    <name type="scientific">Chromera velia CCMP2878</name>
    <dbReference type="NCBI Taxonomy" id="1169474"/>
    <lineage>
        <taxon>Eukaryota</taxon>
        <taxon>Sar</taxon>
        <taxon>Alveolata</taxon>
        <taxon>Colpodellida</taxon>
        <taxon>Chromeraceae</taxon>
        <taxon>Chromera</taxon>
    </lineage>
</organism>
<feature type="non-terminal residue" evidence="2">
    <location>
        <position position="1"/>
    </location>
</feature>
<feature type="compositionally biased region" description="Low complexity" evidence="1">
    <location>
        <begin position="69"/>
        <end position="83"/>
    </location>
</feature>
<feature type="compositionally biased region" description="Low complexity" evidence="1">
    <location>
        <begin position="98"/>
        <end position="111"/>
    </location>
</feature>